<dbReference type="OrthoDB" id="412155at2759"/>
<comment type="caution">
    <text evidence="2">The sequence shown here is derived from an EMBL/GenBank/DDBJ whole genome shotgun (WGS) entry which is preliminary data.</text>
</comment>
<protein>
    <submittedName>
        <fullName evidence="2">MAM and LDL-receptor class A domain-containing protein 2</fullName>
    </submittedName>
</protein>
<dbReference type="SUPFAM" id="SSF49899">
    <property type="entry name" value="Concanavalin A-like lectins/glucanases"/>
    <property type="match status" value="1"/>
</dbReference>
<reference evidence="2" key="1">
    <citation type="submission" date="2021-10" db="EMBL/GenBank/DDBJ databases">
        <title>Tropical sea cucumber genome reveals ecological adaptation and Cuvierian tubules defense mechanism.</title>
        <authorList>
            <person name="Chen T."/>
        </authorList>
    </citation>
    <scope>NUCLEOTIDE SEQUENCE</scope>
    <source>
        <strain evidence="2">Nanhai2018</strain>
        <tissue evidence="2">Muscle</tissue>
    </source>
</reference>
<accession>A0A9Q0YMF8</accession>
<organism evidence="2 3">
    <name type="scientific">Holothuria leucospilota</name>
    <name type="common">Black long sea cucumber</name>
    <name type="synonym">Mertensiothuria leucospilota</name>
    <dbReference type="NCBI Taxonomy" id="206669"/>
    <lineage>
        <taxon>Eukaryota</taxon>
        <taxon>Metazoa</taxon>
        <taxon>Echinodermata</taxon>
        <taxon>Eleutherozoa</taxon>
        <taxon>Echinozoa</taxon>
        <taxon>Holothuroidea</taxon>
        <taxon>Aspidochirotacea</taxon>
        <taxon>Aspidochirotida</taxon>
        <taxon>Holothuriidae</taxon>
        <taxon>Holothuria</taxon>
    </lineage>
</organism>
<dbReference type="AlphaFoldDB" id="A0A9Q0YMF8"/>
<feature type="domain" description="MAM" evidence="1">
    <location>
        <begin position="1"/>
        <end position="112"/>
    </location>
</feature>
<evidence type="ECO:0000313" key="3">
    <source>
        <dbReference type="Proteomes" id="UP001152320"/>
    </source>
</evidence>
<dbReference type="InterPro" id="IPR051560">
    <property type="entry name" value="MAM_domain-containing"/>
</dbReference>
<dbReference type="CDD" id="cd06263">
    <property type="entry name" value="MAM"/>
    <property type="match status" value="1"/>
</dbReference>
<dbReference type="PANTHER" id="PTHR23282">
    <property type="entry name" value="APICAL ENDOSOMAL GLYCOPROTEIN PRECURSOR"/>
    <property type="match status" value="1"/>
</dbReference>
<proteinExistence type="predicted"/>
<sequence>MYVKTAFGSANSTARLTSSSQDATDNQGLCLSFFYHMYGYNINTLSVFLSTGGNEEVIFRRSQNQGNRWWRATAQIRSSSTWRIIFEGRRGTDYRGDIAIDDISIVAGPCPTEGKNVLMCCLLLCGIDIFKKRCRLKLGPHFNTYIDVER</sequence>
<dbReference type="Proteomes" id="UP001152320">
    <property type="component" value="Chromosome 20"/>
</dbReference>
<dbReference type="EMBL" id="JAIZAY010000020">
    <property type="protein sequence ID" value="KAJ8022857.1"/>
    <property type="molecule type" value="Genomic_DNA"/>
</dbReference>
<keyword evidence="3" id="KW-1185">Reference proteome</keyword>
<evidence type="ECO:0000259" key="1">
    <source>
        <dbReference type="PROSITE" id="PS50060"/>
    </source>
</evidence>
<evidence type="ECO:0000313" key="2">
    <source>
        <dbReference type="EMBL" id="KAJ8022857.1"/>
    </source>
</evidence>
<gene>
    <name evidence="2" type="ORF">HOLleu_37867</name>
</gene>
<dbReference type="Gene3D" id="2.60.120.200">
    <property type="match status" value="1"/>
</dbReference>
<dbReference type="InterPro" id="IPR013320">
    <property type="entry name" value="ConA-like_dom_sf"/>
</dbReference>
<dbReference type="PANTHER" id="PTHR23282:SF101">
    <property type="entry name" value="MAM DOMAIN-CONTAINING PROTEIN"/>
    <property type="match status" value="1"/>
</dbReference>
<dbReference type="SMART" id="SM00137">
    <property type="entry name" value="MAM"/>
    <property type="match status" value="1"/>
</dbReference>
<name>A0A9Q0YMF8_HOLLE</name>
<dbReference type="PROSITE" id="PS50060">
    <property type="entry name" value="MAM_2"/>
    <property type="match status" value="1"/>
</dbReference>
<dbReference type="GO" id="GO:0016020">
    <property type="term" value="C:membrane"/>
    <property type="evidence" value="ECO:0007669"/>
    <property type="project" value="InterPro"/>
</dbReference>
<dbReference type="Pfam" id="PF00629">
    <property type="entry name" value="MAM"/>
    <property type="match status" value="1"/>
</dbReference>
<dbReference type="InterPro" id="IPR000998">
    <property type="entry name" value="MAM_dom"/>
</dbReference>